<dbReference type="Gene3D" id="1.10.238.10">
    <property type="entry name" value="EF-hand"/>
    <property type="match status" value="1"/>
</dbReference>
<dbReference type="InterPro" id="IPR002048">
    <property type="entry name" value="EF_hand_dom"/>
</dbReference>
<dbReference type="GO" id="GO:0043226">
    <property type="term" value="C:organelle"/>
    <property type="evidence" value="ECO:0007669"/>
    <property type="project" value="UniProtKB-ARBA"/>
</dbReference>
<evidence type="ECO:0000259" key="3">
    <source>
        <dbReference type="PROSITE" id="PS50222"/>
    </source>
</evidence>
<reference evidence="4 5" key="1">
    <citation type="journal article" date="2013" name="BMC Genomics">
        <title>Genome sequencing and comparative genomics of honey bee microsporidia, Nosema apis reveal novel insights into host-parasite interactions.</title>
        <authorList>
            <person name="Chen Yp."/>
            <person name="Pettis J.S."/>
            <person name="Zhao Y."/>
            <person name="Liu X."/>
            <person name="Tallon L.J."/>
            <person name="Sadzewicz L.D."/>
            <person name="Li R."/>
            <person name="Zheng H."/>
            <person name="Huang S."/>
            <person name="Zhang X."/>
            <person name="Hamilton M.C."/>
            <person name="Pernal S.F."/>
            <person name="Melathopoulos A.P."/>
            <person name="Yan X."/>
            <person name="Evans J.D."/>
        </authorList>
    </citation>
    <scope>NUCLEOTIDE SEQUENCE [LARGE SCALE GENOMIC DNA]</scope>
    <source>
        <strain evidence="4 5">BRL 01</strain>
    </source>
</reference>
<dbReference type="HOGENOM" id="CLU_061288_9_3_1"/>
<dbReference type="EMBL" id="KE647058">
    <property type="protein sequence ID" value="EQB61947.1"/>
    <property type="molecule type" value="Genomic_DNA"/>
</dbReference>
<feature type="domain" description="EF-hand" evidence="3">
    <location>
        <begin position="19"/>
        <end position="54"/>
    </location>
</feature>
<keyword evidence="2" id="KW-0106">Calcium</keyword>
<keyword evidence="5" id="KW-1185">Reference proteome</keyword>
<dbReference type="VEuPathDB" id="MicrosporidiaDB:NAPIS_ORF00474"/>
<name>T0L3A0_9MICR</name>
<dbReference type="CDD" id="cd00051">
    <property type="entry name" value="EFh"/>
    <property type="match status" value="1"/>
</dbReference>
<dbReference type="AlphaFoldDB" id="T0L3A0"/>
<accession>T0L3A0</accession>
<dbReference type="FunFam" id="1.10.238.10:FF:000178">
    <property type="entry name" value="Calmodulin-2 A"/>
    <property type="match status" value="1"/>
</dbReference>
<dbReference type="SUPFAM" id="SSF47473">
    <property type="entry name" value="EF-hand"/>
    <property type="match status" value="1"/>
</dbReference>
<organism evidence="4 5">
    <name type="scientific">Vairimorpha apis BRL 01</name>
    <dbReference type="NCBI Taxonomy" id="1037528"/>
    <lineage>
        <taxon>Eukaryota</taxon>
        <taxon>Fungi</taxon>
        <taxon>Fungi incertae sedis</taxon>
        <taxon>Microsporidia</taxon>
        <taxon>Nosematidae</taxon>
        <taxon>Vairimorpha</taxon>
    </lineage>
</organism>
<dbReference type="Proteomes" id="UP000053780">
    <property type="component" value="Unassembled WGS sequence"/>
</dbReference>
<protein>
    <submittedName>
        <fullName evidence="4">Myosin regulatory light chain smooth muscle isoform</fullName>
    </submittedName>
</protein>
<dbReference type="PANTHER" id="PTHR23049">
    <property type="entry name" value="MYOSIN REGULATORY LIGHT CHAIN 2"/>
    <property type="match status" value="1"/>
</dbReference>
<dbReference type="PROSITE" id="PS50222">
    <property type="entry name" value="EF_HAND_2"/>
    <property type="match status" value="1"/>
</dbReference>
<evidence type="ECO:0000313" key="5">
    <source>
        <dbReference type="Proteomes" id="UP000053780"/>
    </source>
</evidence>
<keyword evidence="1" id="KW-0677">Repeat</keyword>
<evidence type="ECO:0000256" key="1">
    <source>
        <dbReference type="ARBA" id="ARBA00022737"/>
    </source>
</evidence>
<evidence type="ECO:0000256" key="2">
    <source>
        <dbReference type="ARBA" id="ARBA00022837"/>
    </source>
</evidence>
<evidence type="ECO:0000313" key="4">
    <source>
        <dbReference type="EMBL" id="EQB61947.1"/>
    </source>
</evidence>
<proteinExistence type="predicted"/>
<dbReference type="GO" id="GO:0005509">
    <property type="term" value="F:calcium ion binding"/>
    <property type="evidence" value="ECO:0007669"/>
    <property type="project" value="InterPro"/>
</dbReference>
<dbReference type="InterPro" id="IPR018247">
    <property type="entry name" value="EF_Hand_1_Ca_BS"/>
</dbReference>
<dbReference type="InterPro" id="IPR050403">
    <property type="entry name" value="Myosin_RLC"/>
</dbReference>
<dbReference type="InterPro" id="IPR011992">
    <property type="entry name" value="EF-hand-dom_pair"/>
</dbReference>
<gene>
    <name evidence="4" type="ORF">NAPIS_ORF00474</name>
</gene>
<sequence length="152" mass="17458">MQRRNRRQNSNIFHMLGKNQIVELRETFSMIDSNSDGMISKEDLIDFLNSIGNPFTLDEISNMMSEMGGSFSFMTFITMVSEKLCNTDTEADIRTALSKFEDEKELRKWLKDDENGINDTDIDILLRGCLTNGKINVNKLTSKIKFGEILNE</sequence>
<dbReference type="PROSITE" id="PS00018">
    <property type="entry name" value="EF_HAND_1"/>
    <property type="match status" value="1"/>
</dbReference>
<dbReference type="Pfam" id="PF13499">
    <property type="entry name" value="EF-hand_7"/>
    <property type="match status" value="1"/>
</dbReference>
<dbReference type="OrthoDB" id="429467at2759"/>
<dbReference type="SMART" id="SM00054">
    <property type="entry name" value="EFh"/>
    <property type="match status" value="1"/>
</dbReference>